<sequence length="53" mass="5597">MNGVSDGFNEALNQTGMGGFPLIQVFTGAMLTFAGAFRAQARPNLRLESAALH</sequence>
<accession>A0ABS7PT68</accession>
<keyword evidence="1" id="KW-0812">Transmembrane</keyword>
<organism evidence="2 3">
    <name type="scientific">Sphingomonas colocasiae</name>
    <dbReference type="NCBI Taxonomy" id="1848973"/>
    <lineage>
        <taxon>Bacteria</taxon>
        <taxon>Pseudomonadati</taxon>
        <taxon>Pseudomonadota</taxon>
        <taxon>Alphaproteobacteria</taxon>
        <taxon>Sphingomonadales</taxon>
        <taxon>Sphingomonadaceae</taxon>
        <taxon>Sphingomonas</taxon>
    </lineage>
</organism>
<dbReference type="EMBL" id="JAINVV010000008">
    <property type="protein sequence ID" value="MBY8824179.1"/>
    <property type="molecule type" value="Genomic_DNA"/>
</dbReference>
<evidence type="ECO:0000256" key="1">
    <source>
        <dbReference type="SAM" id="Phobius"/>
    </source>
</evidence>
<feature type="transmembrane region" description="Helical" evidence="1">
    <location>
        <begin position="20"/>
        <end position="37"/>
    </location>
</feature>
<gene>
    <name evidence="2" type="ORF">K7G82_17880</name>
</gene>
<dbReference type="Proteomes" id="UP000706039">
    <property type="component" value="Unassembled WGS sequence"/>
</dbReference>
<keyword evidence="1" id="KW-1133">Transmembrane helix</keyword>
<comment type="caution">
    <text evidence="2">The sequence shown here is derived from an EMBL/GenBank/DDBJ whole genome shotgun (WGS) entry which is preliminary data.</text>
</comment>
<proteinExistence type="predicted"/>
<evidence type="ECO:0000313" key="3">
    <source>
        <dbReference type="Proteomes" id="UP000706039"/>
    </source>
</evidence>
<dbReference type="RefSeq" id="WP_222991265.1">
    <property type="nucleotide sequence ID" value="NZ_JAINVV010000008.1"/>
</dbReference>
<evidence type="ECO:0000313" key="2">
    <source>
        <dbReference type="EMBL" id="MBY8824179.1"/>
    </source>
</evidence>
<protein>
    <submittedName>
        <fullName evidence="2">Uncharacterized protein</fullName>
    </submittedName>
</protein>
<keyword evidence="3" id="KW-1185">Reference proteome</keyword>
<reference evidence="2 3" key="1">
    <citation type="submission" date="2021-08" db="EMBL/GenBank/DDBJ databases">
        <authorList>
            <person name="Tuo L."/>
        </authorList>
    </citation>
    <scope>NUCLEOTIDE SEQUENCE [LARGE SCALE GENOMIC DNA]</scope>
    <source>
        <strain evidence="2 3">JCM 31229</strain>
    </source>
</reference>
<name>A0ABS7PT68_9SPHN</name>
<keyword evidence="1" id="KW-0472">Membrane</keyword>